<evidence type="ECO:0000313" key="3">
    <source>
        <dbReference type="Proteomes" id="UP000318053"/>
    </source>
</evidence>
<proteinExistence type="predicted"/>
<dbReference type="AlphaFoldDB" id="A0A5C5YKI0"/>
<dbReference type="Proteomes" id="UP000318053">
    <property type="component" value="Unassembled WGS sequence"/>
</dbReference>
<organism evidence="2 3">
    <name type="scientific">Allorhodopirellula solitaria</name>
    <dbReference type="NCBI Taxonomy" id="2527987"/>
    <lineage>
        <taxon>Bacteria</taxon>
        <taxon>Pseudomonadati</taxon>
        <taxon>Planctomycetota</taxon>
        <taxon>Planctomycetia</taxon>
        <taxon>Pirellulales</taxon>
        <taxon>Pirellulaceae</taxon>
        <taxon>Allorhodopirellula</taxon>
    </lineage>
</organism>
<comment type="caution">
    <text evidence="2">The sequence shown here is derived from an EMBL/GenBank/DDBJ whole genome shotgun (WGS) entry which is preliminary data.</text>
</comment>
<reference evidence="2 3" key="1">
    <citation type="submission" date="2019-02" db="EMBL/GenBank/DDBJ databases">
        <title>Deep-cultivation of Planctomycetes and their phenomic and genomic characterization uncovers novel biology.</title>
        <authorList>
            <person name="Wiegand S."/>
            <person name="Jogler M."/>
            <person name="Boedeker C."/>
            <person name="Pinto D."/>
            <person name="Vollmers J."/>
            <person name="Rivas-Marin E."/>
            <person name="Kohn T."/>
            <person name="Peeters S.H."/>
            <person name="Heuer A."/>
            <person name="Rast P."/>
            <person name="Oberbeckmann S."/>
            <person name="Bunk B."/>
            <person name="Jeske O."/>
            <person name="Meyerdierks A."/>
            <person name="Storesund J.E."/>
            <person name="Kallscheuer N."/>
            <person name="Luecker S."/>
            <person name="Lage O.M."/>
            <person name="Pohl T."/>
            <person name="Merkel B.J."/>
            <person name="Hornburger P."/>
            <person name="Mueller R.-W."/>
            <person name="Bruemmer F."/>
            <person name="Labrenz M."/>
            <person name="Spormann A.M."/>
            <person name="Op Den Camp H."/>
            <person name="Overmann J."/>
            <person name="Amann R."/>
            <person name="Jetten M.S.M."/>
            <person name="Mascher T."/>
            <person name="Medema M.H."/>
            <person name="Devos D.P."/>
            <person name="Kaster A.-K."/>
            <person name="Ovreas L."/>
            <person name="Rohde M."/>
            <person name="Galperin M.Y."/>
            <person name="Jogler C."/>
        </authorList>
    </citation>
    <scope>NUCLEOTIDE SEQUENCE [LARGE SCALE GENOMIC DNA]</scope>
    <source>
        <strain evidence="2 3">CA85</strain>
    </source>
</reference>
<name>A0A5C5YKI0_9BACT</name>
<evidence type="ECO:0000256" key="1">
    <source>
        <dbReference type="SAM" id="MobiDB-lite"/>
    </source>
</evidence>
<sequence length="147" mass="15980">MAARSANVGLKIREFEWRPLVVWPLSVSAASNQSASSQSAGNLSVGSLSVGSCADGDGGDESSSRRKGLKTPSPSSHQFGVTHDKVRLVGGSVFKSELVQGRVHARPDRFDKRLFECPQPQKQFPMLVFATRRIELANFFRSEISAC</sequence>
<dbReference type="EMBL" id="SJPK01000001">
    <property type="protein sequence ID" value="TWT75361.1"/>
    <property type="molecule type" value="Genomic_DNA"/>
</dbReference>
<feature type="region of interest" description="Disordered" evidence="1">
    <location>
        <begin position="53"/>
        <end position="83"/>
    </location>
</feature>
<accession>A0A5C5YKI0</accession>
<gene>
    <name evidence="2" type="ORF">CA85_06520</name>
</gene>
<keyword evidence="3" id="KW-1185">Reference proteome</keyword>
<protein>
    <submittedName>
        <fullName evidence="2">Uncharacterized protein</fullName>
    </submittedName>
</protein>
<evidence type="ECO:0000313" key="2">
    <source>
        <dbReference type="EMBL" id="TWT75361.1"/>
    </source>
</evidence>